<proteinExistence type="predicted"/>
<keyword evidence="1 3" id="KW-0378">Hydrolase</keyword>
<accession>A0A4R3JIQ0</accession>
<reference evidence="3 4" key="1">
    <citation type="submission" date="2019-03" db="EMBL/GenBank/DDBJ databases">
        <title>Genomic Encyclopedia of Type Strains, Phase IV (KMG-IV): sequencing the most valuable type-strain genomes for metagenomic binning, comparative biology and taxonomic classification.</title>
        <authorList>
            <person name="Goeker M."/>
        </authorList>
    </citation>
    <scope>NUCLEOTIDE SEQUENCE [LARGE SCALE GENOMIC DNA]</scope>
    <source>
        <strain evidence="3 4">DSM 104836</strain>
    </source>
</reference>
<sequence>MTRPPEFHIGLWQEETPPGTLSEVIDQVGRAVAQAHAAGVALLVFPECYLTGYYRPSPDVHGIARTVSQGHLTRLSQIADETGVAFVIGAYQVTAQGVANAAHVFLPGSSAPLTYHKRALYGDWEKSVFTSGTGPLIFDYGGRRFGVLICFDVEFPELVREAASLGADTVLVPTALMAPEDDVADFLVPARAIENGISVVYANRIGAEQELTFIGKSQICGPHSSSRIVAAAGFRGLLHAPLTTEAAPIDYVKEVVAQGIPRRETTILKG</sequence>
<evidence type="ECO:0000259" key="2">
    <source>
        <dbReference type="PROSITE" id="PS50263"/>
    </source>
</evidence>
<keyword evidence="4" id="KW-1185">Reference proteome</keyword>
<protein>
    <submittedName>
        <fullName evidence="3">Putative amidohydrolase</fullName>
    </submittedName>
</protein>
<dbReference type="AlphaFoldDB" id="A0A4R3JIQ0"/>
<dbReference type="PANTHER" id="PTHR43674">
    <property type="entry name" value="NITRILASE C965.09-RELATED"/>
    <property type="match status" value="1"/>
</dbReference>
<evidence type="ECO:0000313" key="3">
    <source>
        <dbReference type="EMBL" id="TCS65912.1"/>
    </source>
</evidence>
<evidence type="ECO:0000256" key="1">
    <source>
        <dbReference type="ARBA" id="ARBA00022801"/>
    </source>
</evidence>
<gene>
    <name evidence="3" type="ORF">EDD52_103332</name>
</gene>
<dbReference type="InterPro" id="IPR003010">
    <property type="entry name" value="C-N_Hydrolase"/>
</dbReference>
<dbReference type="EMBL" id="SLZU01000003">
    <property type="protein sequence ID" value="TCS65912.1"/>
    <property type="molecule type" value="Genomic_DNA"/>
</dbReference>
<dbReference type="RefSeq" id="WP_132243574.1">
    <property type="nucleotide sequence ID" value="NZ_SLZU01000003.1"/>
</dbReference>
<dbReference type="Proteomes" id="UP000295696">
    <property type="component" value="Unassembled WGS sequence"/>
</dbReference>
<name>A0A4R3JIQ0_9RHOB</name>
<dbReference type="PROSITE" id="PS50263">
    <property type="entry name" value="CN_HYDROLASE"/>
    <property type="match status" value="1"/>
</dbReference>
<dbReference type="InterPro" id="IPR036526">
    <property type="entry name" value="C-N_Hydrolase_sf"/>
</dbReference>
<dbReference type="GO" id="GO:0016811">
    <property type="term" value="F:hydrolase activity, acting on carbon-nitrogen (but not peptide) bonds, in linear amides"/>
    <property type="evidence" value="ECO:0007669"/>
    <property type="project" value="UniProtKB-ARBA"/>
</dbReference>
<dbReference type="Gene3D" id="3.60.110.10">
    <property type="entry name" value="Carbon-nitrogen hydrolase"/>
    <property type="match status" value="1"/>
</dbReference>
<organism evidence="3 4">
    <name type="scientific">Primorskyibacter sedentarius</name>
    <dbReference type="NCBI Taxonomy" id="745311"/>
    <lineage>
        <taxon>Bacteria</taxon>
        <taxon>Pseudomonadati</taxon>
        <taxon>Pseudomonadota</taxon>
        <taxon>Alphaproteobacteria</taxon>
        <taxon>Rhodobacterales</taxon>
        <taxon>Roseobacteraceae</taxon>
        <taxon>Primorskyibacter</taxon>
    </lineage>
</organism>
<evidence type="ECO:0000313" key="4">
    <source>
        <dbReference type="Proteomes" id="UP000295696"/>
    </source>
</evidence>
<dbReference type="SUPFAM" id="SSF56317">
    <property type="entry name" value="Carbon-nitrogen hydrolase"/>
    <property type="match status" value="1"/>
</dbReference>
<dbReference type="InterPro" id="IPR050345">
    <property type="entry name" value="Aliph_Amidase/BUP"/>
</dbReference>
<comment type="caution">
    <text evidence="3">The sequence shown here is derived from an EMBL/GenBank/DDBJ whole genome shotgun (WGS) entry which is preliminary data.</text>
</comment>
<dbReference type="OrthoDB" id="9811121at2"/>
<dbReference type="Pfam" id="PF00795">
    <property type="entry name" value="CN_hydrolase"/>
    <property type="match status" value="1"/>
</dbReference>
<dbReference type="PANTHER" id="PTHR43674:SF2">
    <property type="entry name" value="BETA-UREIDOPROPIONASE"/>
    <property type="match status" value="1"/>
</dbReference>
<feature type="domain" description="CN hydrolase" evidence="2">
    <location>
        <begin position="7"/>
        <end position="244"/>
    </location>
</feature>